<dbReference type="InterPro" id="IPR013088">
    <property type="entry name" value="Znf_NHR/GATA"/>
</dbReference>
<evidence type="ECO:0000313" key="5">
    <source>
        <dbReference type="EMBL" id="MEN3229165.1"/>
    </source>
</evidence>
<dbReference type="PANTHER" id="PTHR36150">
    <property type="entry name" value="DNA GYRASE INHIBITOR YACG"/>
    <property type="match status" value="1"/>
</dbReference>
<comment type="caution">
    <text evidence="5">The sequence shown here is derived from an EMBL/GenBank/DDBJ whole genome shotgun (WGS) entry which is preliminary data.</text>
</comment>
<feature type="compositionally biased region" description="Basic and acidic residues" evidence="4">
    <location>
        <begin position="54"/>
        <end position="72"/>
    </location>
</feature>
<organism evidence="5 6">
    <name type="scientific">Methylorubrum rhodesianum</name>
    <dbReference type="NCBI Taxonomy" id="29427"/>
    <lineage>
        <taxon>Bacteria</taxon>
        <taxon>Pseudomonadati</taxon>
        <taxon>Pseudomonadota</taxon>
        <taxon>Alphaproteobacteria</taxon>
        <taxon>Hyphomicrobiales</taxon>
        <taxon>Methylobacteriaceae</taxon>
        <taxon>Methylorubrum</taxon>
    </lineage>
</organism>
<comment type="similarity">
    <text evidence="3">Belongs to the DNA gyrase inhibitor YacG family.</text>
</comment>
<proteinExistence type="inferred from homology"/>
<feature type="binding site" evidence="3">
    <location>
        <position position="32"/>
    </location>
    <ligand>
        <name>Zn(2+)</name>
        <dbReference type="ChEBI" id="CHEBI:29105"/>
    </ligand>
</feature>
<name>A0ABU9ZEB2_9HYPH</name>
<keyword evidence="6" id="KW-1185">Reference proteome</keyword>
<comment type="function">
    <text evidence="3">Inhibits all the catalytic activities of DNA gyrase by preventing its interaction with DNA. Acts by binding directly to the C-terminal domain of GyrB, which probably disrupts DNA binding by the gyrase.</text>
</comment>
<evidence type="ECO:0000256" key="2">
    <source>
        <dbReference type="ARBA" id="ARBA00022833"/>
    </source>
</evidence>
<evidence type="ECO:0000256" key="4">
    <source>
        <dbReference type="SAM" id="MobiDB-lite"/>
    </source>
</evidence>
<dbReference type="EMBL" id="JAQYXL010000001">
    <property type="protein sequence ID" value="MEN3229165.1"/>
    <property type="molecule type" value="Genomic_DNA"/>
</dbReference>
<protein>
    <recommendedName>
        <fullName evidence="3">DNA gyrase inhibitor YacG</fullName>
    </recommendedName>
</protein>
<dbReference type="PANTHER" id="PTHR36150:SF1">
    <property type="entry name" value="DNA GYRASE INHIBITOR YACG"/>
    <property type="match status" value="1"/>
</dbReference>
<evidence type="ECO:0000256" key="3">
    <source>
        <dbReference type="HAMAP-Rule" id="MF_00649"/>
    </source>
</evidence>
<dbReference type="Gene3D" id="3.30.50.10">
    <property type="entry name" value="Erythroid Transcription Factor GATA-1, subunit A"/>
    <property type="match status" value="1"/>
</dbReference>
<evidence type="ECO:0000256" key="1">
    <source>
        <dbReference type="ARBA" id="ARBA00022723"/>
    </source>
</evidence>
<dbReference type="SUPFAM" id="SSF57716">
    <property type="entry name" value="Glucocorticoid receptor-like (DNA-binding domain)"/>
    <property type="match status" value="1"/>
</dbReference>
<reference evidence="5 6" key="1">
    <citation type="journal article" date="2023" name="PLoS ONE">
        <title>Complete genome assembly of Hawai'i environmental nontuberculous mycobacteria reveals unexpected co-isolation with methylobacteria.</title>
        <authorList>
            <person name="Hendrix J."/>
            <person name="Epperson L.E."/>
            <person name="Tong E.I."/>
            <person name="Chan Y.L."/>
            <person name="Hasan N.A."/>
            <person name="Dawrs S.N."/>
            <person name="Norton G.J."/>
            <person name="Virdi R."/>
            <person name="Crooks J.L."/>
            <person name="Chan E.D."/>
            <person name="Honda J.R."/>
            <person name="Strong M."/>
        </authorList>
    </citation>
    <scope>NUCLEOTIDE SEQUENCE [LARGE SCALE GENOMIC DNA]</scope>
    <source>
        <strain evidence="5 6">NJH_HI01</strain>
    </source>
</reference>
<feature type="binding site" evidence="3">
    <location>
        <position position="20"/>
    </location>
    <ligand>
        <name>Zn(2+)</name>
        <dbReference type="ChEBI" id="CHEBI:29105"/>
    </ligand>
</feature>
<feature type="binding site" evidence="3">
    <location>
        <position position="36"/>
    </location>
    <ligand>
        <name>Zn(2+)</name>
        <dbReference type="ChEBI" id="CHEBI:29105"/>
    </ligand>
</feature>
<dbReference type="Proteomes" id="UP001404845">
    <property type="component" value="Unassembled WGS sequence"/>
</dbReference>
<sequence length="72" mass="7744">MGFSVVKQAVNPGAAPCPICGKPASPETKPFCSSRCADIDLGRWLGERYVIPGPEHEELPRPPRSDDGDHSL</sequence>
<accession>A0ABU9ZEB2</accession>
<comment type="subunit">
    <text evidence="3">Interacts with GyrB.</text>
</comment>
<feature type="binding site" evidence="3">
    <location>
        <position position="17"/>
    </location>
    <ligand>
        <name>Zn(2+)</name>
        <dbReference type="ChEBI" id="CHEBI:29105"/>
    </ligand>
</feature>
<evidence type="ECO:0000313" key="6">
    <source>
        <dbReference type="Proteomes" id="UP001404845"/>
    </source>
</evidence>
<dbReference type="RefSeq" id="WP_183666849.1">
    <property type="nucleotide sequence ID" value="NZ_JACHOS010000002.1"/>
</dbReference>
<dbReference type="InterPro" id="IPR005584">
    <property type="entry name" value="DNA_gyrase_inhibitor_YacG"/>
</dbReference>
<dbReference type="Pfam" id="PF03884">
    <property type="entry name" value="YacG"/>
    <property type="match status" value="1"/>
</dbReference>
<dbReference type="HAMAP" id="MF_00649">
    <property type="entry name" value="DNA_gyrase_inhibitor_YacG"/>
    <property type="match status" value="1"/>
</dbReference>
<keyword evidence="1 3" id="KW-0479">Metal-binding</keyword>
<keyword evidence="2 3" id="KW-0862">Zinc</keyword>
<feature type="region of interest" description="Disordered" evidence="4">
    <location>
        <begin position="51"/>
        <end position="72"/>
    </location>
</feature>
<gene>
    <name evidence="3 5" type="primary">yacG</name>
    <name evidence="5" type="ORF">PUR21_16225</name>
</gene>
<comment type="cofactor">
    <cofactor evidence="3">
        <name>Zn(2+)</name>
        <dbReference type="ChEBI" id="CHEBI:29105"/>
    </cofactor>
    <text evidence="3">Binds 1 zinc ion.</text>
</comment>